<dbReference type="AlphaFoldDB" id="A0AA36A1P1"/>
<gene>
    <name evidence="2" type="ORF">LSALG_LOCUS41408</name>
</gene>
<protein>
    <submittedName>
        <fullName evidence="2">Uncharacterized protein</fullName>
    </submittedName>
</protein>
<dbReference type="EMBL" id="OX465085">
    <property type="protein sequence ID" value="CAI9302945.1"/>
    <property type="molecule type" value="Genomic_DNA"/>
</dbReference>
<reference evidence="2" key="1">
    <citation type="submission" date="2023-04" db="EMBL/GenBank/DDBJ databases">
        <authorList>
            <person name="Vijverberg K."/>
            <person name="Xiong W."/>
            <person name="Schranz E."/>
        </authorList>
    </citation>
    <scope>NUCLEOTIDE SEQUENCE</scope>
</reference>
<feature type="region of interest" description="Disordered" evidence="1">
    <location>
        <begin position="18"/>
        <end position="53"/>
    </location>
</feature>
<proteinExistence type="predicted"/>
<dbReference type="Proteomes" id="UP001177003">
    <property type="component" value="Chromosome 9"/>
</dbReference>
<accession>A0AA36A1P1</accession>
<evidence type="ECO:0000313" key="3">
    <source>
        <dbReference type="Proteomes" id="UP001177003"/>
    </source>
</evidence>
<organism evidence="2 3">
    <name type="scientific">Lactuca saligna</name>
    <name type="common">Willowleaf lettuce</name>
    <dbReference type="NCBI Taxonomy" id="75948"/>
    <lineage>
        <taxon>Eukaryota</taxon>
        <taxon>Viridiplantae</taxon>
        <taxon>Streptophyta</taxon>
        <taxon>Embryophyta</taxon>
        <taxon>Tracheophyta</taxon>
        <taxon>Spermatophyta</taxon>
        <taxon>Magnoliopsida</taxon>
        <taxon>eudicotyledons</taxon>
        <taxon>Gunneridae</taxon>
        <taxon>Pentapetalae</taxon>
        <taxon>asterids</taxon>
        <taxon>campanulids</taxon>
        <taxon>Asterales</taxon>
        <taxon>Asteraceae</taxon>
        <taxon>Cichorioideae</taxon>
        <taxon>Cichorieae</taxon>
        <taxon>Lactucinae</taxon>
        <taxon>Lactuca</taxon>
    </lineage>
</organism>
<keyword evidence="3" id="KW-1185">Reference proteome</keyword>
<evidence type="ECO:0000313" key="2">
    <source>
        <dbReference type="EMBL" id="CAI9302945.1"/>
    </source>
</evidence>
<name>A0AA36A1P1_LACSI</name>
<sequence length="318" mass="35644">METGILSPQIYEKRYKKSKTVDLGSSDTKVKSSKKTKQVPIIEPKPIHPDPIIPDTQVIEKEVIPSKTGVFRRIKMKSKSKRISSSANVVRKTQVSHQGVIFWEIPTPVSQSSKKTMAANMAKHISKKKQRKLVFSSYSTADEIEVIPETPETVLIKEFFKADTSVTQPPEVLIAKTVTVEARSSDFPRNISDMDKNVIMGENTSNDAAKGACFHWWRVGEGSKGHVAEGESENPRIPFSFMVSIITNQVFIERSVEQALLQDGWGAGSILVQYTSIHGIVHTPQGRLLCPRSMKARVHRLLSFQQLIIKISSKYSHF</sequence>
<evidence type="ECO:0000256" key="1">
    <source>
        <dbReference type="SAM" id="MobiDB-lite"/>
    </source>
</evidence>